<dbReference type="Proteomes" id="UP000077202">
    <property type="component" value="Unassembled WGS sequence"/>
</dbReference>
<name>A0A176WKJ7_MARPO</name>
<proteinExistence type="inferred from homology"/>
<dbReference type="SUPFAM" id="SSF144000">
    <property type="entry name" value="Oxysterol-binding protein-like"/>
    <property type="match status" value="1"/>
</dbReference>
<sequence length="373" mass="42092">MPMITPPLSFDCKELYNADIKQTNFISRIFHILQGLRPGADLTSFQLPPHFNLPKSQLQCYAEMVYCCGQNLLEQCADGATPMERFLAVVRWHISTCRPAPFGKAPYNPILGETHHVTAGDLNVLIEQVSHHPPISALHATNQKKKIELSNWNRPVPKFIGTSVEVTIEGRNYLTLAEYGETYVMTPPKLNFRFLPPQVSEWTGDTTVTCVQTGLQATVTYKSRSLLSRGSNRVTGKVCKIDSSEILYSLNGSWDQTVTLEEKMTGKKSVLYDAKAALSNLKAPVIKNPQAVSPMESVEVWRKVTDGVWNQDWDMARKAKTTVEETQRDLRKQRATDGKAWKPKYFSKTSQDEWEWQLKGHPVPEGPIVLESK</sequence>
<dbReference type="InterPro" id="IPR018494">
    <property type="entry name" value="Oxysterol-bd_CS"/>
</dbReference>
<protein>
    <recommendedName>
        <fullName evidence="5">Oxysterol-binding protein</fullName>
    </recommendedName>
</protein>
<dbReference type="PANTHER" id="PTHR10972">
    <property type="entry name" value="OXYSTEROL-BINDING PROTEIN-RELATED"/>
    <property type="match status" value="1"/>
</dbReference>
<dbReference type="GO" id="GO:0016020">
    <property type="term" value="C:membrane"/>
    <property type="evidence" value="ECO:0007669"/>
    <property type="project" value="TreeGrafter"/>
</dbReference>
<keyword evidence="4" id="KW-1185">Reference proteome</keyword>
<dbReference type="AlphaFoldDB" id="A0A176WKJ7"/>
<evidence type="ECO:0008006" key="5">
    <source>
        <dbReference type="Google" id="ProtNLM"/>
    </source>
</evidence>
<comment type="caution">
    <text evidence="3">The sequence shown here is derived from an EMBL/GenBank/DDBJ whole genome shotgun (WGS) entry which is preliminary data.</text>
</comment>
<dbReference type="Pfam" id="PF01237">
    <property type="entry name" value="Oxysterol_BP"/>
    <property type="match status" value="1"/>
</dbReference>
<reference evidence="3" key="1">
    <citation type="submission" date="2016-03" db="EMBL/GenBank/DDBJ databases">
        <title>Mechanisms controlling the formation of the plant cell surface in tip-growing cells are functionally conserved among land plants.</title>
        <authorList>
            <person name="Honkanen S."/>
            <person name="Jones V.A."/>
            <person name="Morieri G."/>
            <person name="Champion C."/>
            <person name="Hetherington A.J."/>
            <person name="Kelly S."/>
            <person name="Saint-Marcoux D."/>
            <person name="Proust H."/>
            <person name="Prescott H."/>
            <person name="Dolan L."/>
        </authorList>
    </citation>
    <scope>NUCLEOTIDE SEQUENCE [LARGE SCALE GENOMIC DNA]</scope>
    <source>
        <tissue evidence="3">Whole gametophyte</tissue>
    </source>
</reference>
<comment type="similarity">
    <text evidence="1 2">Belongs to the OSBP family.</text>
</comment>
<dbReference type="GO" id="GO:0005829">
    <property type="term" value="C:cytosol"/>
    <property type="evidence" value="ECO:0007669"/>
    <property type="project" value="TreeGrafter"/>
</dbReference>
<organism evidence="3 4">
    <name type="scientific">Marchantia polymorpha subsp. ruderalis</name>
    <dbReference type="NCBI Taxonomy" id="1480154"/>
    <lineage>
        <taxon>Eukaryota</taxon>
        <taxon>Viridiplantae</taxon>
        <taxon>Streptophyta</taxon>
        <taxon>Embryophyta</taxon>
        <taxon>Marchantiophyta</taxon>
        <taxon>Marchantiopsida</taxon>
        <taxon>Marchantiidae</taxon>
        <taxon>Marchantiales</taxon>
        <taxon>Marchantiaceae</taxon>
        <taxon>Marchantia</taxon>
    </lineage>
</organism>
<dbReference type="InterPro" id="IPR000648">
    <property type="entry name" value="Oxysterol-bd"/>
</dbReference>
<dbReference type="GO" id="GO:0032934">
    <property type="term" value="F:sterol binding"/>
    <property type="evidence" value="ECO:0007669"/>
    <property type="project" value="TreeGrafter"/>
</dbReference>
<evidence type="ECO:0000256" key="1">
    <source>
        <dbReference type="ARBA" id="ARBA00008842"/>
    </source>
</evidence>
<dbReference type="FunFam" id="2.40.160.120:FF:000011">
    <property type="entry name" value="Oxysterol-binding protein-related protein 4C"/>
    <property type="match status" value="1"/>
</dbReference>
<dbReference type="EMBL" id="LVLJ01000591">
    <property type="protein sequence ID" value="OAE33690.1"/>
    <property type="molecule type" value="Genomic_DNA"/>
</dbReference>
<dbReference type="PANTHER" id="PTHR10972:SF102">
    <property type="entry name" value="OXYSTEROL-BINDING PROTEIN"/>
    <property type="match status" value="1"/>
</dbReference>
<evidence type="ECO:0000313" key="4">
    <source>
        <dbReference type="Proteomes" id="UP000077202"/>
    </source>
</evidence>
<gene>
    <name evidence="3" type="ORF">AXG93_2651s1000</name>
</gene>
<accession>A0A176WKJ7</accession>
<dbReference type="Gene3D" id="2.40.160.120">
    <property type="match status" value="1"/>
</dbReference>
<evidence type="ECO:0000313" key="3">
    <source>
        <dbReference type="EMBL" id="OAE33690.1"/>
    </source>
</evidence>
<evidence type="ECO:0000256" key="2">
    <source>
        <dbReference type="RuleBase" id="RU003844"/>
    </source>
</evidence>
<dbReference type="Gene3D" id="3.30.70.3490">
    <property type="match status" value="1"/>
</dbReference>
<dbReference type="PROSITE" id="PS01013">
    <property type="entry name" value="OSBP"/>
    <property type="match status" value="1"/>
</dbReference>
<dbReference type="InterPro" id="IPR037239">
    <property type="entry name" value="OSBP_sf"/>
</dbReference>